<evidence type="ECO:0000313" key="2">
    <source>
        <dbReference type="Proteomes" id="UP000028990"/>
    </source>
</evidence>
<dbReference type="Proteomes" id="UP000028990">
    <property type="component" value="Unassembled WGS sequence"/>
</dbReference>
<accession>A0A091CQN1</accession>
<dbReference type="EMBL" id="KN124866">
    <property type="protein sequence ID" value="KFO20008.1"/>
    <property type="molecule type" value="Genomic_DNA"/>
</dbReference>
<protein>
    <submittedName>
        <fullName evidence="1">Uncharacterized protein</fullName>
    </submittedName>
</protein>
<organism evidence="1 2">
    <name type="scientific">Fukomys damarensis</name>
    <name type="common">Damaraland mole rat</name>
    <name type="synonym">Cryptomys damarensis</name>
    <dbReference type="NCBI Taxonomy" id="885580"/>
    <lineage>
        <taxon>Eukaryota</taxon>
        <taxon>Metazoa</taxon>
        <taxon>Chordata</taxon>
        <taxon>Craniata</taxon>
        <taxon>Vertebrata</taxon>
        <taxon>Euteleostomi</taxon>
        <taxon>Mammalia</taxon>
        <taxon>Eutheria</taxon>
        <taxon>Euarchontoglires</taxon>
        <taxon>Glires</taxon>
        <taxon>Rodentia</taxon>
        <taxon>Hystricomorpha</taxon>
        <taxon>Bathyergidae</taxon>
        <taxon>Fukomys</taxon>
    </lineage>
</organism>
<dbReference type="AlphaFoldDB" id="A0A091CQN1"/>
<keyword evidence="2" id="KW-1185">Reference proteome</keyword>
<dbReference type="OrthoDB" id="9442052at2759"/>
<gene>
    <name evidence="1" type="ORF">H920_18635</name>
</gene>
<sequence length="143" mass="15505">MIDQIIYLQANLSSVPWEGNAAVAVLPTAPPIPVYYHVLYQGCAETQVSWHGETYCLVGGYRVYGDAAITTPAKSSPEKSASTWVYGDASTATAAEAKAEQPPCTQALKRRRYMGECNEHLGCPSLKIRHLSNGNKDQQCVDG</sequence>
<name>A0A091CQN1_FUKDA</name>
<proteinExistence type="predicted"/>
<reference evidence="1 2" key="1">
    <citation type="submission" date="2013-11" db="EMBL/GenBank/DDBJ databases">
        <title>The Damaraland mole rat (Fukomys damarensis) genome and evolution of African mole rats.</title>
        <authorList>
            <person name="Gladyshev V.N."/>
            <person name="Fang X."/>
        </authorList>
    </citation>
    <scope>NUCLEOTIDE SEQUENCE [LARGE SCALE GENOMIC DNA]</scope>
    <source>
        <tissue evidence="1">Liver</tissue>
    </source>
</reference>
<evidence type="ECO:0000313" key="1">
    <source>
        <dbReference type="EMBL" id="KFO20008.1"/>
    </source>
</evidence>